<name>A0ABQ1FJJ8_9BACL</name>
<feature type="domain" description="ABC transmembrane type-1" evidence="8">
    <location>
        <begin position="57"/>
        <end position="271"/>
    </location>
</feature>
<evidence type="ECO:0000256" key="5">
    <source>
        <dbReference type="ARBA" id="ARBA00022989"/>
    </source>
</evidence>
<evidence type="ECO:0000259" key="8">
    <source>
        <dbReference type="PROSITE" id="PS50928"/>
    </source>
</evidence>
<proteinExistence type="inferred from homology"/>
<organism evidence="9 10">
    <name type="scientific">Paenibacillus marchantiophytorum</name>
    <dbReference type="NCBI Taxonomy" id="1619310"/>
    <lineage>
        <taxon>Bacteria</taxon>
        <taxon>Bacillati</taxon>
        <taxon>Bacillota</taxon>
        <taxon>Bacilli</taxon>
        <taxon>Bacillales</taxon>
        <taxon>Paenibacillaceae</taxon>
        <taxon>Paenibacillus</taxon>
    </lineage>
</organism>
<evidence type="ECO:0000256" key="6">
    <source>
        <dbReference type="ARBA" id="ARBA00023136"/>
    </source>
</evidence>
<evidence type="ECO:0000313" key="10">
    <source>
        <dbReference type="Proteomes" id="UP000615455"/>
    </source>
</evidence>
<comment type="caution">
    <text evidence="9">The sequence shown here is derived from an EMBL/GenBank/DDBJ whole genome shotgun (WGS) entry which is preliminary data.</text>
</comment>
<keyword evidence="10" id="KW-1185">Reference proteome</keyword>
<feature type="transmembrane region" description="Helical" evidence="7">
    <location>
        <begin position="61"/>
        <end position="82"/>
    </location>
</feature>
<dbReference type="Pfam" id="PF00528">
    <property type="entry name" value="BPD_transp_1"/>
    <property type="match status" value="1"/>
</dbReference>
<dbReference type="EMBL" id="BMHE01000077">
    <property type="protein sequence ID" value="GGA14670.1"/>
    <property type="molecule type" value="Genomic_DNA"/>
</dbReference>
<dbReference type="Proteomes" id="UP000615455">
    <property type="component" value="Unassembled WGS sequence"/>
</dbReference>
<feature type="transmembrane region" description="Helical" evidence="7">
    <location>
        <begin position="253"/>
        <end position="271"/>
    </location>
</feature>
<comment type="subcellular location">
    <subcellularLocation>
        <location evidence="1 7">Cell membrane</location>
        <topology evidence="1 7">Multi-pass membrane protein</topology>
    </subcellularLocation>
</comment>
<reference evidence="10" key="1">
    <citation type="journal article" date="2019" name="Int. J. Syst. Evol. Microbiol.">
        <title>The Global Catalogue of Microorganisms (GCM) 10K type strain sequencing project: providing services to taxonomists for standard genome sequencing and annotation.</title>
        <authorList>
            <consortium name="The Broad Institute Genomics Platform"/>
            <consortium name="The Broad Institute Genome Sequencing Center for Infectious Disease"/>
            <person name="Wu L."/>
            <person name="Ma J."/>
        </authorList>
    </citation>
    <scope>NUCLEOTIDE SEQUENCE [LARGE SCALE GENOMIC DNA]</scope>
    <source>
        <strain evidence="10">CGMCC 1.15043</strain>
    </source>
</reference>
<evidence type="ECO:0000256" key="2">
    <source>
        <dbReference type="ARBA" id="ARBA00022448"/>
    </source>
</evidence>
<dbReference type="PANTHER" id="PTHR30193:SF37">
    <property type="entry name" value="INNER MEMBRANE ABC TRANSPORTER PERMEASE PROTEIN YCJO"/>
    <property type="match status" value="1"/>
</dbReference>
<evidence type="ECO:0000256" key="7">
    <source>
        <dbReference type="RuleBase" id="RU363032"/>
    </source>
</evidence>
<keyword evidence="6 7" id="KW-0472">Membrane</keyword>
<keyword evidence="2 7" id="KW-0813">Transport</keyword>
<dbReference type="CDD" id="cd06261">
    <property type="entry name" value="TM_PBP2"/>
    <property type="match status" value="1"/>
</dbReference>
<comment type="similarity">
    <text evidence="7">Belongs to the binding-protein-dependent transport system permease family.</text>
</comment>
<feature type="transmembrane region" description="Helical" evidence="7">
    <location>
        <begin position="135"/>
        <end position="155"/>
    </location>
</feature>
<evidence type="ECO:0000256" key="3">
    <source>
        <dbReference type="ARBA" id="ARBA00022475"/>
    </source>
</evidence>
<accession>A0ABQ1FJJ8</accession>
<evidence type="ECO:0000256" key="1">
    <source>
        <dbReference type="ARBA" id="ARBA00004651"/>
    </source>
</evidence>
<protein>
    <submittedName>
        <fullName evidence="9">Sugar ABC transporter permease</fullName>
    </submittedName>
</protein>
<dbReference type="PANTHER" id="PTHR30193">
    <property type="entry name" value="ABC TRANSPORTER PERMEASE PROTEIN"/>
    <property type="match status" value="1"/>
</dbReference>
<dbReference type="InterPro" id="IPR035906">
    <property type="entry name" value="MetI-like_sf"/>
</dbReference>
<dbReference type="SUPFAM" id="SSF161098">
    <property type="entry name" value="MetI-like"/>
    <property type="match status" value="1"/>
</dbReference>
<evidence type="ECO:0000313" key="9">
    <source>
        <dbReference type="EMBL" id="GGA14670.1"/>
    </source>
</evidence>
<keyword evidence="4 7" id="KW-0812">Transmembrane</keyword>
<feature type="transmembrane region" description="Helical" evidence="7">
    <location>
        <begin position="94"/>
        <end position="115"/>
    </location>
</feature>
<keyword evidence="5 7" id="KW-1133">Transmembrane helix</keyword>
<keyword evidence="3" id="KW-1003">Cell membrane</keyword>
<evidence type="ECO:0000256" key="4">
    <source>
        <dbReference type="ARBA" id="ARBA00022692"/>
    </source>
</evidence>
<dbReference type="InterPro" id="IPR000515">
    <property type="entry name" value="MetI-like"/>
</dbReference>
<gene>
    <name evidence="9" type="ORF">GCM10008018_69420</name>
</gene>
<dbReference type="Gene3D" id="1.10.3720.10">
    <property type="entry name" value="MetI-like"/>
    <property type="match status" value="1"/>
</dbReference>
<sequence>MLAPPMALLFLTLGIPILKSIYISFFDVTLLHMNDYRWNNFANYLHLWTEQDFIQALRTTLIYVIGIVILQFVLGILLASILNHVVRMRKLLRTVILIPWTIPTIVVALLWMWLFQPQYGILNYILVSWGIIDKPYEWLSSLHLALPAVMVAALWRQLPFMSTMLLAGMQGISAEIYEASRIDGANRQQTFWYITLPQLKNTIRTVTLIAMIENFKMFPLFWIMTGGGPLNATTTLAILSYKTAFIKLNLGEGAAIGVLWLLLLLGISWGYNKLFSIGEETQARGH</sequence>
<feature type="transmembrane region" description="Helical" evidence="7">
    <location>
        <begin position="220"/>
        <end position="241"/>
    </location>
</feature>
<dbReference type="InterPro" id="IPR051393">
    <property type="entry name" value="ABC_transporter_permease"/>
</dbReference>
<dbReference type="PROSITE" id="PS50928">
    <property type="entry name" value="ABC_TM1"/>
    <property type="match status" value="1"/>
</dbReference>